<evidence type="ECO:0000256" key="1">
    <source>
        <dbReference type="SAM" id="MobiDB-lite"/>
    </source>
</evidence>
<dbReference type="OrthoDB" id="5426775at2759"/>
<feature type="region of interest" description="Disordered" evidence="1">
    <location>
        <begin position="1"/>
        <end position="34"/>
    </location>
</feature>
<accession>A0A9W8S951</accession>
<evidence type="ECO:0000313" key="4">
    <source>
        <dbReference type="Proteomes" id="UP001152049"/>
    </source>
</evidence>
<dbReference type="EMBL" id="JAOQAZ010000004">
    <property type="protein sequence ID" value="KAJ4267654.1"/>
    <property type="molecule type" value="Genomic_DNA"/>
</dbReference>
<proteinExistence type="predicted"/>
<protein>
    <recommendedName>
        <fullName evidence="2">DUF7924 domain-containing protein</fullName>
    </recommendedName>
</protein>
<dbReference type="PANTHER" id="PTHR42470">
    <property type="entry name" value="VAST DOMAIN-CONTAINING PROTEIN"/>
    <property type="match status" value="1"/>
</dbReference>
<dbReference type="Proteomes" id="UP001152049">
    <property type="component" value="Unassembled WGS sequence"/>
</dbReference>
<dbReference type="Pfam" id="PF25545">
    <property type="entry name" value="DUF7924"/>
    <property type="match status" value="1"/>
</dbReference>
<dbReference type="PANTHER" id="PTHR42470:SF1">
    <property type="entry name" value="VAST DOMAIN-CONTAINING PROTEIN"/>
    <property type="match status" value="1"/>
</dbReference>
<sequence>MDGMHRSPSPPANLVSRRRRMSDQSEASMRDEQKTFSEYVDDRHKLFLSGINLLDPFMASFRIPNGVTVLLERLRKNEWEPSESAKQEFQDNPDPHRLWEAASLQEVQNNILCFGSDYDSVDHDYHDYMPSRNGKEAMYMHLMRDTAASGFLQAPTPDTLYGYSAEALNQPDTPDLPTWIIDEGKATSLDVFYPFLIVKMQGHGAKSSGCMHKATNECMVASSICVRMIDKLNQRLAERHKDHEILNCAVFSIVLNGAVARVYVTFAWDEKTDHMCKVGSFLLEDPEHHWKLHKLIRSIVEWGYEDRRRQIIDAISAIRLKGPRRYPRYE</sequence>
<comment type="caution">
    <text evidence="3">The sequence shown here is derived from an EMBL/GenBank/DDBJ whole genome shotgun (WGS) entry which is preliminary data.</text>
</comment>
<name>A0A9W8S951_9HYPO</name>
<gene>
    <name evidence="3" type="ORF">NW762_003766</name>
</gene>
<organism evidence="3 4">
    <name type="scientific">Fusarium torreyae</name>
    <dbReference type="NCBI Taxonomy" id="1237075"/>
    <lineage>
        <taxon>Eukaryota</taxon>
        <taxon>Fungi</taxon>
        <taxon>Dikarya</taxon>
        <taxon>Ascomycota</taxon>
        <taxon>Pezizomycotina</taxon>
        <taxon>Sordariomycetes</taxon>
        <taxon>Hypocreomycetidae</taxon>
        <taxon>Hypocreales</taxon>
        <taxon>Nectriaceae</taxon>
        <taxon>Fusarium</taxon>
    </lineage>
</organism>
<dbReference type="AlphaFoldDB" id="A0A9W8S951"/>
<evidence type="ECO:0000259" key="2">
    <source>
        <dbReference type="Pfam" id="PF25545"/>
    </source>
</evidence>
<keyword evidence="4" id="KW-1185">Reference proteome</keyword>
<dbReference type="InterPro" id="IPR057684">
    <property type="entry name" value="DUF7924"/>
</dbReference>
<evidence type="ECO:0000313" key="3">
    <source>
        <dbReference type="EMBL" id="KAJ4267654.1"/>
    </source>
</evidence>
<reference evidence="3" key="1">
    <citation type="submission" date="2022-09" db="EMBL/GenBank/DDBJ databases">
        <title>Fusarium specimens isolated from Avocado Roots.</title>
        <authorList>
            <person name="Stajich J."/>
            <person name="Roper C."/>
            <person name="Heimlech-Rivalta G."/>
        </authorList>
    </citation>
    <scope>NUCLEOTIDE SEQUENCE</scope>
    <source>
        <strain evidence="3">CF00136</strain>
    </source>
</reference>
<feature type="domain" description="DUF7924" evidence="2">
    <location>
        <begin position="153"/>
        <end position="315"/>
    </location>
</feature>